<keyword evidence="3" id="KW-1185">Reference proteome</keyword>
<dbReference type="Pfam" id="PF09361">
    <property type="entry name" value="Phasin_2"/>
    <property type="match status" value="1"/>
</dbReference>
<dbReference type="InterPro" id="IPR018968">
    <property type="entry name" value="Phasin"/>
</dbReference>
<feature type="domain" description="Phasin" evidence="1">
    <location>
        <begin position="17"/>
        <end position="109"/>
    </location>
</feature>
<evidence type="ECO:0000313" key="2">
    <source>
        <dbReference type="EMBL" id="MYM26510.1"/>
    </source>
</evidence>
<evidence type="ECO:0000313" key="3">
    <source>
        <dbReference type="Proteomes" id="UP000479335"/>
    </source>
</evidence>
<protein>
    <recommendedName>
        <fullName evidence="1">Phasin domain-containing protein</fullName>
    </recommendedName>
</protein>
<evidence type="ECO:0000259" key="1">
    <source>
        <dbReference type="Pfam" id="PF09361"/>
    </source>
</evidence>
<gene>
    <name evidence="2" type="ORF">GTP46_28185</name>
</gene>
<name>A0A6L8KHI6_9BURK</name>
<comment type="caution">
    <text evidence="2">The sequence shown here is derived from an EMBL/GenBank/DDBJ whole genome shotgun (WGS) entry which is preliminary data.</text>
</comment>
<organism evidence="2 3">
    <name type="scientific">Duganella flavida</name>
    <dbReference type="NCBI Taxonomy" id="2692175"/>
    <lineage>
        <taxon>Bacteria</taxon>
        <taxon>Pseudomonadati</taxon>
        <taxon>Pseudomonadota</taxon>
        <taxon>Betaproteobacteria</taxon>
        <taxon>Burkholderiales</taxon>
        <taxon>Oxalobacteraceae</taxon>
        <taxon>Telluria group</taxon>
        <taxon>Duganella</taxon>
    </lineage>
</organism>
<dbReference type="AlphaFoldDB" id="A0A6L8KHI6"/>
<sequence>MNSFVETLSPAARNHAAARIDYYTDLTQSILGSLRKLSEVNVQFSRDIIDDSTAALRYALLTAPEERSVENAPLQAGEVLQKLQTYHQKLAQVITEFQSDISELAQEHVPQTTRTASELANAGRQAANKHLIDEASRFANIAQQNQAFQAPASLQSAPEGNKN</sequence>
<dbReference type="RefSeq" id="WP_161009946.1">
    <property type="nucleotide sequence ID" value="NZ_WWCN01000029.1"/>
</dbReference>
<dbReference type="EMBL" id="WWCN01000029">
    <property type="protein sequence ID" value="MYM26510.1"/>
    <property type="molecule type" value="Genomic_DNA"/>
</dbReference>
<proteinExistence type="predicted"/>
<reference evidence="2 3" key="1">
    <citation type="submission" date="2019-12" db="EMBL/GenBank/DDBJ databases">
        <title>Novel species isolated from a subtropical stream in China.</title>
        <authorList>
            <person name="Lu H."/>
        </authorList>
    </citation>
    <scope>NUCLEOTIDE SEQUENCE [LARGE SCALE GENOMIC DNA]</scope>
    <source>
        <strain evidence="2 3">FT135W</strain>
    </source>
</reference>
<dbReference type="Proteomes" id="UP000479335">
    <property type="component" value="Unassembled WGS sequence"/>
</dbReference>
<accession>A0A6L8KHI6</accession>